<comment type="caution">
    <text evidence="6">The sequence shown here is derived from an EMBL/GenBank/DDBJ whole genome shotgun (WGS) entry which is preliminary data.</text>
</comment>
<dbReference type="SUPFAM" id="SSF48498">
    <property type="entry name" value="Tetracyclin repressor-like, C-terminal domain"/>
    <property type="match status" value="1"/>
</dbReference>
<evidence type="ECO:0000256" key="1">
    <source>
        <dbReference type="ARBA" id="ARBA00023015"/>
    </source>
</evidence>
<feature type="DNA-binding region" description="H-T-H motif" evidence="4">
    <location>
        <begin position="36"/>
        <end position="55"/>
    </location>
</feature>
<protein>
    <submittedName>
        <fullName evidence="6">AcrR family transcriptional regulator</fullName>
    </submittedName>
</protein>
<reference evidence="6 7" key="1">
    <citation type="submission" date="2020-08" db="EMBL/GenBank/DDBJ databases">
        <title>Genomic Encyclopedia of Archaeal and Bacterial Type Strains, Phase II (KMG-II): from individual species to whole genera.</title>
        <authorList>
            <person name="Goeker M."/>
        </authorList>
    </citation>
    <scope>NUCLEOTIDE SEQUENCE [LARGE SCALE GENOMIC DNA]</scope>
    <source>
        <strain evidence="6 7">DSM 43850</strain>
    </source>
</reference>
<sequence>MPQSRRDRPAKPALSRAGIVAVAVDLLHSEGLDRVTMRRLSAELDTGPASLYVYVRNTADLHAAVLDELLGTVDLAPDSTADWQDRLVQVLASYTRVLFQHPGLARTAMLTWPSGPHYLALLEQLLGLLAEGGVPTDRAAWAVDLLMQLATATAAEHSTREETKTGAEFEALRAAAQGADRRTHPHLTAAGAELFSGAGPDRLLWGLRVLINGVLATPRPE</sequence>
<dbReference type="Gene3D" id="1.10.357.10">
    <property type="entry name" value="Tetracycline Repressor, domain 2"/>
    <property type="match status" value="1"/>
</dbReference>
<evidence type="ECO:0000313" key="7">
    <source>
        <dbReference type="Proteomes" id="UP000517916"/>
    </source>
</evidence>
<keyword evidence="3" id="KW-0804">Transcription</keyword>
<feature type="domain" description="HTH tetR-type" evidence="5">
    <location>
        <begin position="13"/>
        <end position="73"/>
    </location>
</feature>
<dbReference type="InterPro" id="IPR001647">
    <property type="entry name" value="HTH_TetR"/>
</dbReference>
<evidence type="ECO:0000313" key="6">
    <source>
        <dbReference type="EMBL" id="MBA8924614.1"/>
    </source>
</evidence>
<proteinExistence type="predicted"/>
<dbReference type="SUPFAM" id="SSF46689">
    <property type="entry name" value="Homeodomain-like"/>
    <property type="match status" value="1"/>
</dbReference>
<dbReference type="PROSITE" id="PS50977">
    <property type="entry name" value="HTH_TETR_2"/>
    <property type="match status" value="1"/>
</dbReference>
<dbReference type="Pfam" id="PF00440">
    <property type="entry name" value="TetR_N"/>
    <property type="match status" value="1"/>
</dbReference>
<evidence type="ECO:0000256" key="4">
    <source>
        <dbReference type="PROSITE-ProRule" id="PRU00335"/>
    </source>
</evidence>
<name>A0ABR6BCL2_9PSEU</name>
<dbReference type="RefSeq" id="WP_025357857.1">
    <property type="nucleotide sequence ID" value="NZ_BAAABQ010000001.1"/>
</dbReference>
<dbReference type="Proteomes" id="UP000517916">
    <property type="component" value="Unassembled WGS sequence"/>
</dbReference>
<dbReference type="InterPro" id="IPR050109">
    <property type="entry name" value="HTH-type_TetR-like_transc_reg"/>
</dbReference>
<gene>
    <name evidence="6" type="ORF">BC739_001811</name>
</gene>
<keyword evidence="1" id="KW-0805">Transcription regulation</keyword>
<accession>A0ABR6BCL2</accession>
<dbReference type="InterPro" id="IPR009057">
    <property type="entry name" value="Homeodomain-like_sf"/>
</dbReference>
<dbReference type="PANTHER" id="PTHR30055:SF151">
    <property type="entry name" value="TRANSCRIPTIONAL REGULATORY PROTEIN"/>
    <property type="match status" value="1"/>
</dbReference>
<keyword evidence="2 4" id="KW-0238">DNA-binding</keyword>
<dbReference type="PANTHER" id="PTHR30055">
    <property type="entry name" value="HTH-TYPE TRANSCRIPTIONAL REGULATOR RUTR"/>
    <property type="match status" value="1"/>
</dbReference>
<organism evidence="6 7">
    <name type="scientific">Kutzneria viridogrisea</name>
    <dbReference type="NCBI Taxonomy" id="47990"/>
    <lineage>
        <taxon>Bacteria</taxon>
        <taxon>Bacillati</taxon>
        <taxon>Actinomycetota</taxon>
        <taxon>Actinomycetes</taxon>
        <taxon>Pseudonocardiales</taxon>
        <taxon>Pseudonocardiaceae</taxon>
        <taxon>Kutzneria</taxon>
    </lineage>
</organism>
<keyword evidence="7" id="KW-1185">Reference proteome</keyword>
<dbReference type="EMBL" id="JACJID010000001">
    <property type="protein sequence ID" value="MBA8924614.1"/>
    <property type="molecule type" value="Genomic_DNA"/>
</dbReference>
<evidence type="ECO:0000256" key="3">
    <source>
        <dbReference type="ARBA" id="ARBA00023163"/>
    </source>
</evidence>
<evidence type="ECO:0000256" key="2">
    <source>
        <dbReference type="ARBA" id="ARBA00023125"/>
    </source>
</evidence>
<evidence type="ECO:0000259" key="5">
    <source>
        <dbReference type="PROSITE" id="PS50977"/>
    </source>
</evidence>
<dbReference type="InterPro" id="IPR036271">
    <property type="entry name" value="Tet_transcr_reg_TetR-rel_C_sf"/>
</dbReference>
<dbReference type="InterPro" id="IPR004111">
    <property type="entry name" value="Repressor_TetR_C"/>
</dbReference>
<dbReference type="Pfam" id="PF02909">
    <property type="entry name" value="TetR_C_1"/>
    <property type="match status" value="1"/>
</dbReference>